<dbReference type="AlphaFoldDB" id="A0A2W5NAV3"/>
<dbReference type="SMART" id="SM00346">
    <property type="entry name" value="HTH_ICLR"/>
    <property type="match status" value="1"/>
</dbReference>
<dbReference type="Gene3D" id="3.30.450.40">
    <property type="match status" value="1"/>
</dbReference>
<dbReference type="PANTHER" id="PTHR30136:SF35">
    <property type="entry name" value="HTH-TYPE TRANSCRIPTIONAL REGULATOR RV1719"/>
    <property type="match status" value="1"/>
</dbReference>
<dbReference type="SUPFAM" id="SSF46785">
    <property type="entry name" value="Winged helix' DNA-binding domain"/>
    <property type="match status" value="1"/>
</dbReference>
<keyword evidence="2" id="KW-0238">DNA-binding</keyword>
<evidence type="ECO:0000313" key="7">
    <source>
        <dbReference type="Proteomes" id="UP000249185"/>
    </source>
</evidence>
<feature type="domain" description="IclR-ED" evidence="5">
    <location>
        <begin position="73"/>
        <end position="251"/>
    </location>
</feature>
<reference evidence="6 7" key="1">
    <citation type="submission" date="2017-08" db="EMBL/GenBank/DDBJ databases">
        <title>Infants hospitalized years apart are colonized by the same room-sourced microbial strains.</title>
        <authorList>
            <person name="Brooks B."/>
            <person name="Olm M.R."/>
            <person name="Firek B.A."/>
            <person name="Baker R."/>
            <person name="Thomas B.C."/>
            <person name="Morowitz M.J."/>
            <person name="Banfield J.F."/>
        </authorList>
    </citation>
    <scope>NUCLEOTIDE SEQUENCE [LARGE SCALE GENOMIC DNA]</scope>
    <source>
        <strain evidence="6">S2_005_002_R2_34</strain>
    </source>
</reference>
<dbReference type="SUPFAM" id="SSF55781">
    <property type="entry name" value="GAF domain-like"/>
    <property type="match status" value="1"/>
</dbReference>
<keyword evidence="3" id="KW-0804">Transcription</keyword>
<evidence type="ECO:0000256" key="2">
    <source>
        <dbReference type="ARBA" id="ARBA00023125"/>
    </source>
</evidence>
<dbReference type="GO" id="GO:0003700">
    <property type="term" value="F:DNA-binding transcription factor activity"/>
    <property type="evidence" value="ECO:0007669"/>
    <property type="project" value="TreeGrafter"/>
</dbReference>
<gene>
    <name evidence="6" type="ORF">DI556_08900</name>
</gene>
<comment type="caution">
    <text evidence="6">The sequence shown here is derived from an EMBL/GenBank/DDBJ whole genome shotgun (WGS) entry which is preliminary data.</text>
</comment>
<dbReference type="Pfam" id="PF01614">
    <property type="entry name" value="IclR_C"/>
    <property type="match status" value="1"/>
</dbReference>
<dbReference type="PROSITE" id="PS51077">
    <property type="entry name" value="HTH_ICLR"/>
    <property type="match status" value="1"/>
</dbReference>
<evidence type="ECO:0000259" key="5">
    <source>
        <dbReference type="PROSITE" id="PS51078"/>
    </source>
</evidence>
<dbReference type="PROSITE" id="PS51078">
    <property type="entry name" value="ICLR_ED"/>
    <property type="match status" value="1"/>
</dbReference>
<protein>
    <submittedName>
        <fullName evidence="6">IclR family transcriptional regulator</fullName>
    </submittedName>
</protein>
<dbReference type="EMBL" id="QFPW01000005">
    <property type="protein sequence ID" value="PZQ50174.1"/>
    <property type="molecule type" value="Genomic_DNA"/>
</dbReference>
<dbReference type="Proteomes" id="UP000249185">
    <property type="component" value="Unassembled WGS sequence"/>
</dbReference>
<dbReference type="InterPro" id="IPR005471">
    <property type="entry name" value="Tscrpt_reg_IclR_N"/>
</dbReference>
<dbReference type="GO" id="GO:0045892">
    <property type="term" value="P:negative regulation of DNA-templated transcription"/>
    <property type="evidence" value="ECO:0007669"/>
    <property type="project" value="TreeGrafter"/>
</dbReference>
<dbReference type="InterPro" id="IPR050707">
    <property type="entry name" value="HTH_MetabolicPath_Reg"/>
</dbReference>
<dbReference type="Gene3D" id="1.10.10.10">
    <property type="entry name" value="Winged helix-like DNA-binding domain superfamily/Winged helix DNA-binding domain"/>
    <property type="match status" value="1"/>
</dbReference>
<dbReference type="InterPro" id="IPR036388">
    <property type="entry name" value="WH-like_DNA-bd_sf"/>
</dbReference>
<dbReference type="InterPro" id="IPR036390">
    <property type="entry name" value="WH_DNA-bd_sf"/>
</dbReference>
<feature type="domain" description="HTH iclR-type" evidence="4">
    <location>
        <begin position="14"/>
        <end position="74"/>
    </location>
</feature>
<dbReference type="InterPro" id="IPR029016">
    <property type="entry name" value="GAF-like_dom_sf"/>
</dbReference>
<evidence type="ECO:0000256" key="3">
    <source>
        <dbReference type="ARBA" id="ARBA00023163"/>
    </source>
</evidence>
<dbReference type="Pfam" id="PF09339">
    <property type="entry name" value="HTH_IclR"/>
    <property type="match status" value="1"/>
</dbReference>
<proteinExistence type="predicted"/>
<dbReference type="PANTHER" id="PTHR30136">
    <property type="entry name" value="HELIX-TURN-HELIX TRANSCRIPTIONAL REGULATOR, ICLR FAMILY"/>
    <property type="match status" value="1"/>
</dbReference>
<evidence type="ECO:0000313" key="6">
    <source>
        <dbReference type="EMBL" id="PZQ50174.1"/>
    </source>
</evidence>
<dbReference type="InterPro" id="IPR014757">
    <property type="entry name" value="Tscrpt_reg_IclR_C"/>
</dbReference>
<name>A0A2W5NAV3_RHOSU</name>
<accession>A0A2W5NAV3</accession>
<sequence length="252" mass="27336">MSDTEQVSAKDGGIQVISRAFAVLRALDRNGSSLGALAKATGLPRSTVQRIVDSLAAENVVEIGDSGVRPGWGLQQLAQAGQSIVVQRVRPQLQTLFEATRETVDISTFHGRQVTFLDRIISDQELRVVPFNDRPRPLHAMANGKAMLSLLDDDRIAALLPEPLARLTPLTLTTLDALRKELDAVRREGFSYDREEHALGVCAIGAPINVPGLPPHAISAVMPATRFEARLPELKEALRACRVAMVGALRMP</sequence>
<dbReference type="GO" id="GO:0003677">
    <property type="term" value="F:DNA binding"/>
    <property type="evidence" value="ECO:0007669"/>
    <property type="project" value="UniProtKB-KW"/>
</dbReference>
<evidence type="ECO:0000259" key="4">
    <source>
        <dbReference type="PROSITE" id="PS51077"/>
    </source>
</evidence>
<evidence type="ECO:0000256" key="1">
    <source>
        <dbReference type="ARBA" id="ARBA00023015"/>
    </source>
</evidence>
<keyword evidence="1" id="KW-0805">Transcription regulation</keyword>
<organism evidence="6 7">
    <name type="scientific">Rhodovulum sulfidophilum</name>
    <name type="common">Rhodobacter sulfidophilus</name>
    <dbReference type="NCBI Taxonomy" id="35806"/>
    <lineage>
        <taxon>Bacteria</taxon>
        <taxon>Pseudomonadati</taxon>
        <taxon>Pseudomonadota</taxon>
        <taxon>Alphaproteobacteria</taxon>
        <taxon>Rhodobacterales</taxon>
        <taxon>Paracoccaceae</taxon>
        <taxon>Rhodovulum</taxon>
    </lineage>
</organism>